<dbReference type="PANTHER" id="PTHR24388:SF50">
    <property type="entry name" value="ZINC FINGER PROTEIN 646"/>
    <property type="match status" value="1"/>
</dbReference>
<feature type="domain" description="C2H2-type" evidence="13">
    <location>
        <begin position="379"/>
        <end position="406"/>
    </location>
</feature>
<evidence type="ECO:0000256" key="11">
    <source>
        <dbReference type="PROSITE-ProRule" id="PRU00042"/>
    </source>
</evidence>
<keyword evidence="15" id="KW-1185">Reference proteome</keyword>
<evidence type="ECO:0000256" key="8">
    <source>
        <dbReference type="ARBA" id="ARBA00023125"/>
    </source>
</evidence>
<protein>
    <submittedName>
        <fullName evidence="14">Zinc finger protein 436-like</fullName>
    </submittedName>
</protein>
<dbReference type="GO" id="GO:0000981">
    <property type="term" value="F:DNA-binding transcription factor activity, RNA polymerase II-specific"/>
    <property type="evidence" value="ECO:0007669"/>
    <property type="project" value="TreeGrafter"/>
</dbReference>
<feature type="compositionally biased region" description="Low complexity" evidence="12">
    <location>
        <begin position="264"/>
        <end position="281"/>
    </location>
</feature>
<dbReference type="FunFam" id="3.30.160.60:FF:000446">
    <property type="entry name" value="Zinc finger protein"/>
    <property type="match status" value="1"/>
</dbReference>
<dbReference type="FunFam" id="3.30.160.60:FF:001155">
    <property type="entry name" value="Zinc finger 30C"/>
    <property type="match status" value="1"/>
</dbReference>
<dbReference type="GeneTree" id="ENSGT01150000286977"/>
<evidence type="ECO:0000259" key="13">
    <source>
        <dbReference type="PROSITE" id="PS50157"/>
    </source>
</evidence>
<dbReference type="Ensembl" id="ENSKMAT00000024957.1">
    <property type="protein sequence ID" value="ENSKMAP00000024649.1"/>
    <property type="gene ID" value="ENSKMAG00000018275.1"/>
</dbReference>
<dbReference type="AlphaFoldDB" id="A0A3Q3BIL9"/>
<reference evidence="14" key="1">
    <citation type="submission" date="2025-08" db="UniProtKB">
        <authorList>
            <consortium name="Ensembl"/>
        </authorList>
    </citation>
    <scope>IDENTIFICATION</scope>
</reference>
<feature type="compositionally biased region" description="Basic and acidic residues" evidence="12">
    <location>
        <begin position="177"/>
        <end position="207"/>
    </location>
</feature>
<evidence type="ECO:0000256" key="7">
    <source>
        <dbReference type="ARBA" id="ARBA00023015"/>
    </source>
</evidence>
<name>A0A3Q3BIL9_KRYMA</name>
<evidence type="ECO:0000256" key="4">
    <source>
        <dbReference type="ARBA" id="ARBA00022737"/>
    </source>
</evidence>
<dbReference type="PROSITE" id="PS50157">
    <property type="entry name" value="ZINC_FINGER_C2H2_2"/>
    <property type="match status" value="9"/>
</dbReference>
<evidence type="ECO:0000256" key="3">
    <source>
        <dbReference type="ARBA" id="ARBA00022723"/>
    </source>
</evidence>
<evidence type="ECO:0000256" key="2">
    <source>
        <dbReference type="ARBA" id="ARBA00006991"/>
    </source>
</evidence>
<evidence type="ECO:0000256" key="12">
    <source>
        <dbReference type="SAM" id="MobiDB-lite"/>
    </source>
</evidence>
<accession>A0A3Q3BIL9</accession>
<feature type="domain" description="C2H2-type" evidence="13">
    <location>
        <begin position="407"/>
        <end position="434"/>
    </location>
</feature>
<dbReference type="FunFam" id="3.30.160.60:FF:002343">
    <property type="entry name" value="Zinc finger protein 33A"/>
    <property type="match status" value="1"/>
</dbReference>
<dbReference type="OrthoDB" id="427030at2759"/>
<feature type="region of interest" description="Disordered" evidence="12">
    <location>
        <begin position="258"/>
        <end position="287"/>
    </location>
</feature>
<keyword evidence="8" id="KW-0238">DNA-binding</keyword>
<dbReference type="FunFam" id="3.30.160.60:FF:001506">
    <property type="entry name" value="Zinc finger protein"/>
    <property type="match status" value="1"/>
</dbReference>
<sequence length="559" mass="64466">MSLVQHLREFIRERLTAAVEEIFTEFEKTIVLFEKEIDRHRRLLDTCKKKAQINFHTAEVPQQHVCKEEEDVLTDQQLSDHERDRAEPEPPQIKDIKIKFWTRQEVEHFLLEKEADSFSVRQGKSICEETSGASENIFPVQVFHFKRDLDGRHRPAQINFNTSDPLQQHSAEEEDLRDNQLLREQDRKSSLDRELQTRVSHPNKEEQENPQPPRIKEDQEEPELIQIKQEQEEFCSSPDEELALLKEETNVLVINYDESDSSKSEPSSTQLLSHSSASSPLRQESGLDTGETKTFVCNTCGEKFSDLSLMNFHQKTHQEKKLLSCEVCFKSFGQRSSLLRHMITHTGERPFCCQICGDKFGLNSHLLRHTRTHTGDKPFTCKVCHKSFTQSNSLTYHMRIHTGEKPHSCKECGKCFKQTGALKAHIRTHTNEKPYSCNVCGKSLRSSTSLLCHMRIHTGEKPHSCNECGKSFTQRGALRVHMRTHTNEKPYSCDVCGKSLRSRTSLLYHMRTHTGEKPHSCQICGKRFSQGGHLFSHMKSSHRGDVLETDDDLCLNVTL</sequence>
<feature type="domain" description="C2H2-type" evidence="13">
    <location>
        <begin position="519"/>
        <end position="547"/>
    </location>
</feature>
<dbReference type="PANTHER" id="PTHR24388">
    <property type="entry name" value="ZINC FINGER PROTEIN"/>
    <property type="match status" value="1"/>
</dbReference>
<evidence type="ECO:0000256" key="9">
    <source>
        <dbReference type="ARBA" id="ARBA00023163"/>
    </source>
</evidence>
<dbReference type="FunFam" id="3.30.160.60:FF:000475">
    <property type="entry name" value="zinc finger protein 32 isoform X1"/>
    <property type="match status" value="1"/>
</dbReference>
<organism evidence="14 15">
    <name type="scientific">Kryptolebias marmoratus</name>
    <name type="common">Mangrove killifish</name>
    <name type="synonym">Rivulus marmoratus</name>
    <dbReference type="NCBI Taxonomy" id="37003"/>
    <lineage>
        <taxon>Eukaryota</taxon>
        <taxon>Metazoa</taxon>
        <taxon>Chordata</taxon>
        <taxon>Craniata</taxon>
        <taxon>Vertebrata</taxon>
        <taxon>Euteleostomi</taxon>
        <taxon>Actinopterygii</taxon>
        <taxon>Neopterygii</taxon>
        <taxon>Teleostei</taxon>
        <taxon>Neoteleostei</taxon>
        <taxon>Acanthomorphata</taxon>
        <taxon>Ovalentaria</taxon>
        <taxon>Atherinomorphae</taxon>
        <taxon>Cyprinodontiformes</taxon>
        <taxon>Rivulidae</taxon>
        <taxon>Kryptolebias</taxon>
    </lineage>
</organism>
<evidence type="ECO:0000256" key="10">
    <source>
        <dbReference type="ARBA" id="ARBA00023242"/>
    </source>
</evidence>
<dbReference type="GO" id="GO:0008270">
    <property type="term" value="F:zinc ion binding"/>
    <property type="evidence" value="ECO:0007669"/>
    <property type="project" value="UniProtKB-KW"/>
</dbReference>
<keyword evidence="5 11" id="KW-0863">Zinc-finger</keyword>
<dbReference type="SUPFAM" id="SSF57667">
    <property type="entry name" value="beta-beta-alpha zinc fingers"/>
    <property type="match status" value="5"/>
</dbReference>
<dbReference type="GeneID" id="108239120"/>
<feature type="domain" description="C2H2-type" evidence="13">
    <location>
        <begin position="491"/>
        <end position="518"/>
    </location>
</feature>
<feature type="compositionally biased region" description="Polar residues" evidence="12">
    <location>
        <begin position="158"/>
        <end position="169"/>
    </location>
</feature>
<dbReference type="GO" id="GO:0000978">
    <property type="term" value="F:RNA polymerase II cis-regulatory region sequence-specific DNA binding"/>
    <property type="evidence" value="ECO:0007669"/>
    <property type="project" value="TreeGrafter"/>
</dbReference>
<evidence type="ECO:0000256" key="1">
    <source>
        <dbReference type="ARBA" id="ARBA00004123"/>
    </source>
</evidence>
<keyword evidence="7" id="KW-0805">Transcription regulation</keyword>
<dbReference type="FunFam" id="3.30.160.60:FF:000478">
    <property type="entry name" value="Zinc finger protein 133"/>
    <property type="match status" value="2"/>
</dbReference>
<dbReference type="InterPro" id="IPR050527">
    <property type="entry name" value="Snail/Krueppel_Znf"/>
</dbReference>
<dbReference type="KEGG" id="kmr:108239120"/>
<feature type="region of interest" description="Disordered" evidence="12">
    <location>
        <begin position="155"/>
        <end position="221"/>
    </location>
</feature>
<keyword evidence="3" id="KW-0479">Metal-binding</keyword>
<keyword evidence="4" id="KW-0677">Repeat</keyword>
<reference evidence="14" key="2">
    <citation type="submission" date="2025-09" db="UniProtKB">
        <authorList>
            <consortium name="Ensembl"/>
        </authorList>
    </citation>
    <scope>IDENTIFICATION</scope>
</reference>
<evidence type="ECO:0000256" key="6">
    <source>
        <dbReference type="ARBA" id="ARBA00022833"/>
    </source>
</evidence>
<dbReference type="PROSITE" id="PS00028">
    <property type="entry name" value="ZINC_FINGER_C2H2_1"/>
    <property type="match status" value="9"/>
</dbReference>
<feature type="domain" description="C2H2-type" evidence="13">
    <location>
        <begin position="351"/>
        <end position="378"/>
    </location>
</feature>
<evidence type="ECO:0000313" key="15">
    <source>
        <dbReference type="Proteomes" id="UP000264800"/>
    </source>
</evidence>
<dbReference type="Proteomes" id="UP000264800">
    <property type="component" value="Unplaced"/>
</dbReference>
<feature type="domain" description="C2H2-type" evidence="13">
    <location>
        <begin position="323"/>
        <end position="350"/>
    </location>
</feature>
<dbReference type="InterPro" id="IPR036236">
    <property type="entry name" value="Znf_C2H2_sf"/>
</dbReference>
<dbReference type="RefSeq" id="XP_017277121.1">
    <property type="nucleotide sequence ID" value="XM_017421632.3"/>
</dbReference>
<proteinExistence type="inferred from homology"/>
<comment type="subcellular location">
    <subcellularLocation>
        <location evidence="1">Nucleus</location>
    </subcellularLocation>
</comment>
<keyword evidence="9" id="KW-0804">Transcription</keyword>
<dbReference type="InterPro" id="IPR013087">
    <property type="entry name" value="Znf_C2H2_type"/>
</dbReference>
<feature type="domain" description="C2H2-type" evidence="13">
    <location>
        <begin position="435"/>
        <end position="462"/>
    </location>
</feature>
<keyword evidence="6" id="KW-0862">Zinc</keyword>
<keyword evidence="10" id="KW-0539">Nucleus</keyword>
<feature type="domain" description="C2H2-type" evidence="13">
    <location>
        <begin position="463"/>
        <end position="490"/>
    </location>
</feature>
<dbReference type="OMA" id="IICEMCG"/>
<dbReference type="SMART" id="SM00355">
    <property type="entry name" value="ZnF_C2H2"/>
    <property type="match status" value="9"/>
</dbReference>
<comment type="similarity">
    <text evidence="2">Belongs to the krueppel C2H2-type zinc-finger protein family.</text>
</comment>
<feature type="domain" description="C2H2-type" evidence="13">
    <location>
        <begin position="295"/>
        <end position="322"/>
    </location>
</feature>
<dbReference type="GO" id="GO:0005634">
    <property type="term" value="C:nucleus"/>
    <property type="evidence" value="ECO:0007669"/>
    <property type="project" value="UniProtKB-SubCell"/>
</dbReference>
<evidence type="ECO:0000256" key="5">
    <source>
        <dbReference type="ARBA" id="ARBA00022771"/>
    </source>
</evidence>
<dbReference type="Gene3D" id="3.30.160.60">
    <property type="entry name" value="Classic Zinc Finger"/>
    <property type="match status" value="9"/>
</dbReference>
<dbReference type="Pfam" id="PF00096">
    <property type="entry name" value="zf-C2H2"/>
    <property type="match status" value="7"/>
</dbReference>
<dbReference type="FunFam" id="3.30.160.60:FF:000624">
    <property type="entry name" value="zinc finger protein 697"/>
    <property type="match status" value="1"/>
</dbReference>
<evidence type="ECO:0000313" key="14">
    <source>
        <dbReference type="Ensembl" id="ENSKMAP00000024649.1"/>
    </source>
</evidence>